<dbReference type="InterPro" id="IPR013083">
    <property type="entry name" value="Znf_RING/FYVE/PHD"/>
</dbReference>
<feature type="transmembrane region" description="Helical" evidence="6">
    <location>
        <begin position="37"/>
        <end position="58"/>
    </location>
</feature>
<keyword evidence="6" id="KW-0812">Transmembrane</keyword>
<dbReference type="SUPFAM" id="SSF57850">
    <property type="entry name" value="RING/U-box"/>
    <property type="match status" value="1"/>
</dbReference>
<keyword evidence="5" id="KW-0175">Coiled coil</keyword>
<dbReference type="InterPro" id="IPR001841">
    <property type="entry name" value="Znf_RING"/>
</dbReference>
<dbReference type="PANTHER" id="PTHR45969">
    <property type="entry name" value="RING ZINC FINGER PROTEIN-RELATED"/>
    <property type="match status" value="1"/>
</dbReference>
<evidence type="ECO:0000256" key="3">
    <source>
        <dbReference type="ARBA" id="ARBA00022833"/>
    </source>
</evidence>
<feature type="coiled-coil region" evidence="5">
    <location>
        <begin position="421"/>
        <end position="485"/>
    </location>
</feature>
<dbReference type="GO" id="GO:0008270">
    <property type="term" value="F:zinc ion binding"/>
    <property type="evidence" value="ECO:0007669"/>
    <property type="project" value="UniProtKB-KW"/>
</dbReference>
<dbReference type="Pfam" id="PF13639">
    <property type="entry name" value="zf-RING_2"/>
    <property type="match status" value="1"/>
</dbReference>
<keyword evidence="1" id="KW-0479">Metal-binding</keyword>
<keyword evidence="6" id="KW-0472">Membrane</keyword>
<feature type="domain" description="RING-type" evidence="7">
    <location>
        <begin position="361"/>
        <end position="404"/>
    </location>
</feature>
<evidence type="ECO:0000313" key="8">
    <source>
        <dbReference type="EMBL" id="JAP93197.1"/>
    </source>
</evidence>
<feature type="transmembrane region" description="Helical" evidence="6">
    <location>
        <begin position="151"/>
        <end position="169"/>
    </location>
</feature>
<keyword evidence="2 4" id="KW-0863">Zinc-finger</keyword>
<evidence type="ECO:0000256" key="4">
    <source>
        <dbReference type="PROSITE-ProRule" id="PRU00175"/>
    </source>
</evidence>
<reference evidence="8" key="1">
    <citation type="submission" date="2015-07" db="EMBL/GenBank/DDBJ databases">
        <title>Adaptation to a free-living lifestyle via gene acquisitions in the diplomonad Trepomonas sp. PC1.</title>
        <authorList>
            <person name="Xu F."/>
            <person name="Jerlstrom-Hultqvist J."/>
            <person name="Kolisko M."/>
            <person name="Simpson A.G.B."/>
            <person name="Roger A.J."/>
            <person name="Svard S.G."/>
            <person name="Andersson J.O."/>
        </authorList>
    </citation>
    <scope>NUCLEOTIDE SEQUENCE</scope>
    <source>
        <strain evidence="8">PC1</strain>
    </source>
</reference>
<keyword evidence="6" id="KW-1133">Transmembrane helix</keyword>
<dbReference type="AlphaFoldDB" id="A0A146K9D5"/>
<dbReference type="PANTHER" id="PTHR45969:SF69">
    <property type="entry name" value="FINGER DOMAIN PROTEIN, PUTATIVE (AFU_ORTHOLOGUE AFUA_3G12190)-RELATED"/>
    <property type="match status" value="1"/>
</dbReference>
<evidence type="ECO:0000256" key="5">
    <source>
        <dbReference type="SAM" id="Coils"/>
    </source>
</evidence>
<feature type="transmembrane region" description="Helical" evidence="6">
    <location>
        <begin position="195"/>
        <end position="215"/>
    </location>
</feature>
<dbReference type="SMART" id="SM00184">
    <property type="entry name" value="RING"/>
    <property type="match status" value="1"/>
</dbReference>
<dbReference type="EMBL" id="GDID01003409">
    <property type="protein sequence ID" value="JAP93197.1"/>
    <property type="molecule type" value="Transcribed_RNA"/>
</dbReference>
<organism evidence="8">
    <name type="scientific">Trepomonas sp. PC1</name>
    <dbReference type="NCBI Taxonomy" id="1076344"/>
    <lineage>
        <taxon>Eukaryota</taxon>
        <taxon>Metamonada</taxon>
        <taxon>Diplomonadida</taxon>
        <taxon>Hexamitidae</taxon>
        <taxon>Hexamitinae</taxon>
        <taxon>Trepomonas</taxon>
    </lineage>
</organism>
<dbReference type="GO" id="GO:0016567">
    <property type="term" value="P:protein ubiquitination"/>
    <property type="evidence" value="ECO:0007669"/>
    <property type="project" value="TreeGrafter"/>
</dbReference>
<accession>A0A146K9D5</accession>
<evidence type="ECO:0000256" key="1">
    <source>
        <dbReference type="ARBA" id="ARBA00022723"/>
    </source>
</evidence>
<dbReference type="CDD" id="cd16448">
    <property type="entry name" value="RING-H2"/>
    <property type="match status" value="1"/>
</dbReference>
<evidence type="ECO:0000256" key="2">
    <source>
        <dbReference type="ARBA" id="ARBA00022771"/>
    </source>
</evidence>
<keyword evidence="3" id="KW-0862">Zinc</keyword>
<name>A0A146K9D5_9EUKA</name>
<sequence>VIACITITMSVFIVLFWKYNNIGDFFIVIEHFRYTKIVINLLLISCSYLCFIIIRIFAFPGLKTQEMSSAFSNQKQTIINTFVRLLQWINSTDILEAKFVRTLFSALTLTHLQFMTQLLEQRVNEIYGEQQNLPNLPDKKRAQKKKLVMQLYFDILRPIILVPLLLVFIQKFCSDLPIFDQIRQFPTLETTHQQILYVSLHVFICYMKTIFLLLINSLQILYFQEQQFAVNLCLTSSNLLFDSVETGLMTLSTANNGLIAFRGQTLKQFIDKIKNFFNKEQKAAEPPNQNRQRMQYVFFSDLTDLIHQFSELGKSINKFTLALKSYKRLLKFKIPSYEELYGFNKEEFLINKEQLMFDNPCSICMDVMDLEQENVRKLNCNHCFHVGCIRQWIVQGNAKCPICNHKVFDKEDEPQNPEQINDDVMRQIQEEQDRLEAERLRKLFKEENQDQVENVAVEIDSEIDSKSYENDVKEESEEKLRVNQQEVGEKRIKCETKQVKLEQLQIETKQEVAKPINQNVRVETNSKKQPPMHIEDTQNLQHNHQEELFELDESQEESKDLQVENKVEVSNVEEQTKLIQLEVETQVVVESKKRKNLTHEKEQEKLVPLTELQNPYNTKRIKLFDLPIYSDQQVEDMKLDEVIKDIKSQTQQFIQNLKAMAQFKKDYQTQIKVLELVEGQKHIEFEE</sequence>
<feature type="non-terminal residue" evidence="8">
    <location>
        <position position="1"/>
    </location>
</feature>
<gene>
    <name evidence="8" type="ORF">TPC1_14613</name>
</gene>
<dbReference type="Gene3D" id="3.30.40.10">
    <property type="entry name" value="Zinc/RING finger domain, C3HC4 (zinc finger)"/>
    <property type="match status" value="1"/>
</dbReference>
<evidence type="ECO:0000256" key="6">
    <source>
        <dbReference type="SAM" id="Phobius"/>
    </source>
</evidence>
<dbReference type="GO" id="GO:0061630">
    <property type="term" value="F:ubiquitin protein ligase activity"/>
    <property type="evidence" value="ECO:0007669"/>
    <property type="project" value="TreeGrafter"/>
</dbReference>
<protein>
    <submittedName>
        <fullName evidence="8">Ring finger domain-containing protein</fullName>
    </submittedName>
</protein>
<proteinExistence type="predicted"/>
<evidence type="ECO:0000259" key="7">
    <source>
        <dbReference type="PROSITE" id="PS50089"/>
    </source>
</evidence>
<dbReference type="PROSITE" id="PS50089">
    <property type="entry name" value="ZF_RING_2"/>
    <property type="match status" value="1"/>
</dbReference>